<evidence type="ECO:0000256" key="1">
    <source>
        <dbReference type="ARBA" id="ARBA00004613"/>
    </source>
</evidence>
<keyword evidence="3" id="KW-1015">Disulfide bond</keyword>
<sequence>MRAFQKYTFQKMLVPNPADIKMFSKSLLFLLFLVSAQSQDDGKDVSCTLDDGSIGECVPYYLCNLNKTIEDAGQNIIDIRAGDDEGGCESYLDACCKSEDKQETPVTPKVEPMEQRQGCGWLNPNGIGFSITGNVDGEANYGEFPWMVAVLRVELVDEDDPTGTKLSLYVGGGSLITPNVVLSAAHYVAANNSFKIRAGEWDTQTTKEIYPHQERDVISKEIHANFHPGTLFFDVALLFLKKPVELAKHIGLVCLPPPKLITAAGTRCFATGWGKDKFGKDSRYQTLLKKIDVPVVERNACQAALRKTRLSKYFKLHASFMCAGGEKDKDACKGDGGSPLSCPIEQHKGRYMQSGIVAWGIGCVLYLETYFRNKMFKTLPLLLVLAVAHCQVGNNGDLESVIQGIFGTPNDNVTVTSLVDKKGPSTIVPPINTNKGDDSDLSCTMDDGSTGECVNYYLCDKNNTIIDDGAGVIDIRGGGGPCESYMDSCCLPRNVRQPDNPIKPPPQPTREGCGWRNPKGADLRTTGETAGETKFGEFPWMVAILKIEPVNESEPDGQKLNVYVGGGSLIAPSVVLTAAHYVASSSALRIRAGEWDTQSTKEIYPFQDRDVASVEVHKDFNKGNLFYDVALLFLSEPVVLAPNVGVACLPPPRQRTPAGTECFATGWGKDKFGKEGRYQVIMKKIEIPVVERNACQTALRKTRLGRFFQLHTSFMCAGGEKGKDTCRGDGGSPLSCPIQYEEERYMQSGIVAWGIGCGEDGTPGVYVDVSFVRDWIDDKIVGKGVDPRIYSV</sequence>
<dbReference type="InterPro" id="IPR001314">
    <property type="entry name" value="Peptidase_S1A"/>
</dbReference>
<dbReference type="Pfam" id="PF18322">
    <property type="entry name" value="CLIP_1"/>
    <property type="match status" value="2"/>
</dbReference>
<dbReference type="SMART" id="SM00020">
    <property type="entry name" value="Tryp_SPc"/>
    <property type="match status" value="2"/>
</dbReference>
<comment type="similarity">
    <text evidence="4">Belongs to the peptidase S1 family. CLIP subfamily.</text>
</comment>
<protein>
    <recommendedName>
        <fullName evidence="5">Phenoloxidase-activating factor 2</fullName>
    </recommendedName>
    <alternativeName>
        <fullName evidence="6">Prophenoloxidase-activating factor II</fullName>
    </alternativeName>
</protein>
<dbReference type="PANTHER" id="PTHR24258:SF129">
    <property type="entry name" value="LP15124P-RELATED"/>
    <property type="match status" value="1"/>
</dbReference>
<evidence type="ECO:0000256" key="4">
    <source>
        <dbReference type="ARBA" id="ARBA00024195"/>
    </source>
</evidence>
<dbReference type="FunFam" id="2.40.10.10:FF:000002">
    <property type="entry name" value="Transmembrane protease serine"/>
    <property type="match status" value="1"/>
</dbReference>
<evidence type="ECO:0000256" key="6">
    <source>
        <dbReference type="ARBA" id="ARBA00076468"/>
    </source>
</evidence>
<feature type="domain" description="Peptidase S1" evidence="9">
    <location>
        <begin position="525"/>
        <end position="781"/>
    </location>
</feature>
<evidence type="ECO:0000256" key="8">
    <source>
        <dbReference type="SAM" id="SignalP"/>
    </source>
</evidence>
<dbReference type="Proteomes" id="UP000494106">
    <property type="component" value="Unassembled WGS sequence"/>
</dbReference>
<evidence type="ECO:0000313" key="10">
    <source>
        <dbReference type="EMBL" id="CAB3261192.1"/>
    </source>
</evidence>
<dbReference type="InterPro" id="IPR001254">
    <property type="entry name" value="Trypsin_dom"/>
</dbReference>
<dbReference type="EMBL" id="CADEBD010000959">
    <property type="protein sequence ID" value="CAB3261192.1"/>
    <property type="molecule type" value="Genomic_DNA"/>
</dbReference>
<evidence type="ECO:0000313" key="13">
    <source>
        <dbReference type="Proteomes" id="UP000494256"/>
    </source>
</evidence>
<evidence type="ECO:0000256" key="3">
    <source>
        <dbReference type="ARBA" id="ARBA00023157"/>
    </source>
</evidence>
<organism evidence="10 13">
    <name type="scientific">Arctia plantaginis</name>
    <name type="common">Wood tiger moth</name>
    <name type="synonym">Phalaena plantaginis</name>
    <dbReference type="NCBI Taxonomy" id="874455"/>
    <lineage>
        <taxon>Eukaryota</taxon>
        <taxon>Metazoa</taxon>
        <taxon>Ecdysozoa</taxon>
        <taxon>Arthropoda</taxon>
        <taxon>Hexapoda</taxon>
        <taxon>Insecta</taxon>
        <taxon>Pterygota</taxon>
        <taxon>Neoptera</taxon>
        <taxon>Endopterygota</taxon>
        <taxon>Lepidoptera</taxon>
        <taxon>Glossata</taxon>
        <taxon>Ditrysia</taxon>
        <taxon>Noctuoidea</taxon>
        <taxon>Erebidae</taxon>
        <taxon>Arctiinae</taxon>
        <taxon>Arctia</taxon>
    </lineage>
</organism>
<dbReference type="FunFam" id="2.40.10.10:FF:000038">
    <property type="entry name" value="Serine protease"/>
    <property type="match status" value="1"/>
</dbReference>
<comment type="subcellular location">
    <subcellularLocation>
        <location evidence="1">Secreted</location>
    </subcellularLocation>
</comment>
<dbReference type="AlphaFoldDB" id="A0A8S1BMY9"/>
<dbReference type="EMBL" id="CADEBC010000958">
    <property type="protein sequence ID" value="CAB3262423.1"/>
    <property type="molecule type" value="Genomic_DNA"/>
</dbReference>
<dbReference type="Pfam" id="PF00089">
    <property type="entry name" value="Trypsin"/>
    <property type="match status" value="2"/>
</dbReference>
<dbReference type="OrthoDB" id="6261922at2759"/>
<dbReference type="Proteomes" id="UP000494256">
    <property type="component" value="Unassembled WGS sequence"/>
</dbReference>
<comment type="caution">
    <text evidence="10">The sequence shown here is derived from an EMBL/GenBank/DDBJ whole genome shotgun (WGS) entry which is preliminary data.</text>
</comment>
<dbReference type="GO" id="GO:0004252">
    <property type="term" value="F:serine-type endopeptidase activity"/>
    <property type="evidence" value="ECO:0007669"/>
    <property type="project" value="InterPro"/>
</dbReference>
<gene>
    <name evidence="10" type="ORF">APLA_LOCUS17355</name>
    <name evidence="11" type="ORF">APLA_LOCUS18398</name>
</gene>
<dbReference type="PROSITE" id="PS50240">
    <property type="entry name" value="TRYPSIN_DOM"/>
    <property type="match status" value="2"/>
</dbReference>
<evidence type="ECO:0000256" key="5">
    <source>
        <dbReference type="ARBA" id="ARBA00068096"/>
    </source>
</evidence>
<dbReference type="GO" id="GO:0006508">
    <property type="term" value="P:proteolysis"/>
    <property type="evidence" value="ECO:0007669"/>
    <property type="project" value="InterPro"/>
</dbReference>
<feature type="region of interest" description="Disordered" evidence="7">
    <location>
        <begin position="497"/>
        <end position="518"/>
    </location>
</feature>
<keyword evidence="12" id="KW-1185">Reference proteome</keyword>
<evidence type="ECO:0000313" key="12">
    <source>
        <dbReference type="Proteomes" id="UP000494106"/>
    </source>
</evidence>
<dbReference type="Gene3D" id="2.40.10.10">
    <property type="entry name" value="Trypsin-like serine proteases"/>
    <property type="match status" value="3"/>
</dbReference>
<dbReference type="PRINTS" id="PR00722">
    <property type="entry name" value="CHYMOTRYPSIN"/>
</dbReference>
<keyword evidence="2" id="KW-0964">Secreted</keyword>
<feature type="chain" id="PRO_5036434419" description="Phenoloxidase-activating factor 2" evidence="8">
    <location>
        <begin position="39"/>
        <end position="792"/>
    </location>
</feature>
<evidence type="ECO:0000259" key="9">
    <source>
        <dbReference type="PROSITE" id="PS50240"/>
    </source>
</evidence>
<dbReference type="CDD" id="cd00190">
    <property type="entry name" value="Tryp_SPc"/>
    <property type="match status" value="2"/>
</dbReference>
<proteinExistence type="inferred from homology"/>
<dbReference type="InterPro" id="IPR009003">
    <property type="entry name" value="Peptidase_S1_PA"/>
</dbReference>
<feature type="signal peptide" evidence="8">
    <location>
        <begin position="1"/>
        <end position="38"/>
    </location>
</feature>
<dbReference type="SUPFAM" id="SSF50494">
    <property type="entry name" value="Trypsin-like serine proteases"/>
    <property type="match status" value="2"/>
</dbReference>
<name>A0A8S1BMY9_ARCPL</name>
<accession>A0A8S1BMY9</accession>
<evidence type="ECO:0000256" key="7">
    <source>
        <dbReference type="SAM" id="MobiDB-lite"/>
    </source>
</evidence>
<dbReference type="GO" id="GO:0005576">
    <property type="term" value="C:extracellular region"/>
    <property type="evidence" value="ECO:0007669"/>
    <property type="project" value="UniProtKB-SubCell"/>
</dbReference>
<dbReference type="InterPro" id="IPR041515">
    <property type="entry name" value="PPAF-2-like_Clip"/>
</dbReference>
<dbReference type="PANTHER" id="PTHR24258">
    <property type="entry name" value="SERINE PROTEASE-RELATED"/>
    <property type="match status" value="1"/>
</dbReference>
<feature type="domain" description="Peptidase S1" evidence="9">
    <location>
        <begin position="131"/>
        <end position="363"/>
    </location>
</feature>
<reference evidence="12 13" key="1">
    <citation type="submission" date="2020-04" db="EMBL/GenBank/DDBJ databases">
        <authorList>
            <person name="Wallbank WR R."/>
            <person name="Pardo Diaz C."/>
            <person name="Kozak K."/>
            <person name="Martin S."/>
            <person name="Jiggins C."/>
            <person name="Moest M."/>
            <person name="Warren A I."/>
            <person name="Byers J.R.P. K."/>
            <person name="Montejo-Kovacevich G."/>
            <person name="Yen C E."/>
        </authorList>
    </citation>
    <scope>NUCLEOTIDE SEQUENCE [LARGE SCALE GENOMIC DNA]</scope>
</reference>
<dbReference type="InterPro" id="IPR043504">
    <property type="entry name" value="Peptidase_S1_PA_chymotrypsin"/>
</dbReference>
<evidence type="ECO:0000313" key="11">
    <source>
        <dbReference type="EMBL" id="CAB3262423.1"/>
    </source>
</evidence>
<evidence type="ECO:0000256" key="2">
    <source>
        <dbReference type="ARBA" id="ARBA00022525"/>
    </source>
</evidence>
<keyword evidence="8" id="KW-0732">Signal</keyword>